<sequence>MTSSDSSLDAALLRLVDTDAIRTLMSKYCHGIDKHDEALFMSIWADDGIYELPRGQTAGIDGIRQLVHKVWREVPKCHHHITNPLIEIDGDRATAATDVIYYRQTDDGVLQLLSGTYAFRFARIAGVWKTTYLKFSSFGTVSPVFKENIGG</sequence>
<evidence type="ECO:0000259" key="1">
    <source>
        <dbReference type="Pfam" id="PF13577"/>
    </source>
</evidence>
<dbReference type="CDD" id="cd00531">
    <property type="entry name" value="NTF2_like"/>
    <property type="match status" value="1"/>
</dbReference>
<dbReference type="Gene3D" id="3.10.450.50">
    <property type="match status" value="1"/>
</dbReference>
<comment type="caution">
    <text evidence="2">The sequence shown here is derived from an EMBL/GenBank/DDBJ whole genome shotgun (WGS) entry which is preliminary data.</text>
</comment>
<dbReference type="AlphaFoldDB" id="A0A132E9B2"/>
<dbReference type="EMBL" id="LPJR01000073">
    <property type="protein sequence ID" value="KWF21239.1"/>
    <property type="molecule type" value="Genomic_DNA"/>
</dbReference>
<gene>
    <name evidence="2" type="ORF">WT56_29060</name>
</gene>
<dbReference type="Proteomes" id="UP000062912">
    <property type="component" value="Unassembled WGS sequence"/>
</dbReference>
<dbReference type="OrthoDB" id="1492465at2"/>
<dbReference type="SUPFAM" id="SSF54427">
    <property type="entry name" value="NTF2-like"/>
    <property type="match status" value="1"/>
</dbReference>
<protein>
    <recommendedName>
        <fullName evidence="1">SnoaL-like domain-containing protein</fullName>
    </recommendedName>
</protein>
<organism evidence="2 3">
    <name type="scientific">Burkholderia pseudomultivorans</name>
    <dbReference type="NCBI Taxonomy" id="1207504"/>
    <lineage>
        <taxon>Bacteria</taxon>
        <taxon>Pseudomonadati</taxon>
        <taxon>Pseudomonadota</taxon>
        <taxon>Betaproteobacteria</taxon>
        <taxon>Burkholderiales</taxon>
        <taxon>Burkholderiaceae</taxon>
        <taxon>Burkholderia</taxon>
        <taxon>Burkholderia cepacia complex</taxon>
    </lineage>
</organism>
<dbReference type="Pfam" id="PF13577">
    <property type="entry name" value="SnoaL_4"/>
    <property type="match status" value="1"/>
</dbReference>
<dbReference type="InterPro" id="IPR032710">
    <property type="entry name" value="NTF2-like_dom_sf"/>
</dbReference>
<name>A0A132E9B2_9BURK</name>
<evidence type="ECO:0000313" key="3">
    <source>
        <dbReference type="Proteomes" id="UP000062912"/>
    </source>
</evidence>
<dbReference type="RefSeq" id="WP_060246045.1">
    <property type="nucleotide sequence ID" value="NZ_LPJR01000073.1"/>
</dbReference>
<dbReference type="InterPro" id="IPR037401">
    <property type="entry name" value="SnoaL-like"/>
</dbReference>
<accession>A0A132E9B2</accession>
<feature type="domain" description="SnoaL-like" evidence="1">
    <location>
        <begin position="14"/>
        <end position="133"/>
    </location>
</feature>
<reference evidence="2 3" key="1">
    <citation type="submission" date="2015-11" db="EMBL/GenBank/DDBJ databases">
        <title>Expanding the genomic diversity of Burkholderia species for the development of highly accurate diagnostics.</title>
        <authorList>
            <person name="Sahl J."/>
            <person name="Keim P."/>
            <person name="Wagner D."/>
        </authorList>
    </citation>
    <scope>NUCLEOTIDE SEQUENCE [LARGE SCALE GENOMIC DNA]</scope>
    <source>
        <strain evidence="2 3">MSMB368WGS</strain>
    </source>
</reference>
<proteinExistence type="predicted"/>
<evidence type="ECO:0000313" key="2">
    <source>
        <dbReference type="EMBL" id="KWF21239.1"/>
    </source>
</evidence>